<gene>
    <name evidence="2" type="ORF">WF787_08670</name>
</gene>
<organism evidence="2 3">
    <name type="scientific">Faecalibacterium taiwanense</name>
    <dbReference type="NCBI Taxonomy" id="3030638"/>
    <lineage>
        <taxon>Bacteria</taxon>
        <taxon>Bacillati</taxon>
        <taxon>Bacillota</taxon>
        <taxon>Clostridia</taxon>
        <taxon>Eubacteriales</taxon>
        <taxon>Oscillospiraceae</taxon>
        <taxon>Faecalibacterium</taxon>
    </lineage>
</organism>
<accession>A0AB35Y0C7</accession>
<feature type="signal peptide" evidence="1">
    <location>
        <begin position="1"/>
        <end position="25"/>
    </location>
</feature>
<dbReference type="PROSITE" id="PS51257">
    <property type="entry name" value="PROKAR_LIPOPROTEIN"/>
    <property type="match status" value="1"/>
</dbReference>
<feature type="chain" id="PRO_5044344427" evidence="1">
    <location>
        <begin position="26"/>
        <end position="335"/>
    </location>
</feature>
<dbReference type="EMBL" id="JBBFKC010000007">
    <property type="protein sequence ID" value="MEJ3691291.1"/>
    <property type="molecule type" value="Genomic_DNA"/>
</dbReference>
<comment type="caution">
    <text evidence="2">The sequence shown here is derived from an EMBL/GenBank/DDBJ whole genome shotgun (WGS) entry which is preliminary data.</text>
</comment>
<evidence type="ECO:0000313" key="2">
    <source>
        <dbReference type="EMBL" id="MEJ3691291.1"/>
    </source>
</evidence>
<proteinExistence type="predicted"/>
<dbReference type="AlphaFoldDB" id="A0AB35Y0C7"/>
<dbReference type="Proteomes" id="UP001379600">
    <property type="component" value="Unassembled WGS sequence"/>
</dbReference>
<dbReference type="Gene3D" id="1.25.40.10">
    <property type="entry name" value="Tetratricopeptide repeat domain"/>
    <property type="match status" value="1"/>
</dbReference>
<protein>
    <submittedName>
        <fullName evidence="2">Tetratricopeptide repeat protein</fullName>
    </submittedName>
</protein>
<dbReference type="RefSeq" id="WP_337679461.1">
    <property type="nucleotide sequence ID" value="NZ_JBBFKB010000019.1"/>
</dbReference>
<reference evidence="2 3" key="1">
    <citation type="submission" date="2024-03" db="EMBL/GenBank/DDBJ databases">
        <authorList>
            <person name="Plomp N."/>
            <person name="Harmsen H.J."/>
        </authorList>
    </citation>
    <scope>NUCLEOTIDE SEQUENCE [LARGE SCALE GENOMIC DNA]</scope>
    <source>
        <strain evidence="2 3">HTF-76H</strain>
    </source>
</reference>
<keyword evidence="3" id="KW-1185">Reference proteome</keyword>
<name>A0AB35Y0C7_9FIRM</name>
<evidence type="ECO:0000313" key="3">
    <source>
        <dbReference type="Proteomes" id="UP001379600"/>
    </source>
</evidence>
<evidence type="ECO:0000256" key="1">
    <source>
        <dbReference type="SAM" id="SignalP"/>
    </source>
</evidence>
<keyword evidence="1" id="KW-0732">Signal</keyword>
<dbReference type="InterPro" id="IPR011990">
    <property type="entry name" value="TPR-like_helical_dom_sf"/>
</dbReference>
<sequence length="335" mass="37638">MKRKIALVVGSTFLCASILSGCASATPVDKYLRSFDKGDSEAASQIYSEEIKDNAEDKEALQTKLKERMDSIYENFKSGKITSDEAKEKLKSYKEYDTSSVYAFTTINKVTTLQKSKDAYSDAEKAENDGNLADAITNYKSVIEDDPNHETAQAKVLQLSETYTETMKAQAQQEADSKDYDRAINTINKLSDVVGNTDELKTLAQEYSELKNYRYIKVVCTNKENLPEDSSAWRFSDYVLFTYELTNNSDKAIKGVQGVLHIKDLFGDSIMDSGCDFTGYTIQPGETHVDDELSLEINPYIDYMTKVYNTNYSDLIFEYEPSMIVFADGTSVSLS</sequence>